<protein>
    <submittedName>
        <fullName evidence="1">Uncharacterized protein</fullName>
    </submittedName>
</protein>
<sequence length="67" mass="6994">MNIQTRYRTTIKNTASALTAAIVLAAILGVPSVSAMPSATTDVLAHPPVTGDCANCHPKPTNPKRTH</sequence>
<dbReference type="EMBL" id="UOFU01000299">
    <property type="protein sequence ID" value="VAX02907.1"/>
    <property type="molecule type" value="Genomic_DNA"/>
</dbReference>
<proteinExistence type="predicted"/>
<organism evidence="1">
    <name type="scientific">hydrothermal vent metagenome</name>
    <dbReference type="NCBI Taxonomy" id="652676"/>
    <lineage>
        <taxon>unclassified sequences</taxon>
        <taxon>metagenomes</taxon>
        <taxon>ecological metagenomes</taxon>
    </lineage>
</organism>
<gene>
    <name evidence="1" type="ORF">MNBD_GAMMA20-1263</name>
</gene>
<evidence type="ECO:0000313" key="1">
    <source>
        <dbReference type="EMBL" id="VAX02907.1"/>
    </source>
</evidence>
<accession>A0A3B1BD25</accession>
<name>A0A3B1BD25_9ZZZZ</name>
<dbReference type="AlphaFoldDB" id="A0A3B1BD25"/>
<reference evidence="1" key="1">
    <citation type="submission" date="2018-06" db="EMBL/GenBank/DDBJ databases">
        <authorList>
            <person name="Zhirakovskaya E."/>
        </authorList>
    </citation>
    <scope>NUCLEOTIDE SEQUENCE</scope>
</reference>